<feature type="compositionally biased region" description="Basic and acidic residues" evidence="1">
    <location>
        <begin position="32"/>
        <end position="41"/>
    </location>
</feature>
<feature type="region of interest" description="Disordered" evidence="1">
    <location>
        <begin position="32"/>
        <end position="79"/>
    </location>
</feature>
<evidence type="ECO:0000256" key="1">
    <source>
        <dbReference type="SAM" id="MobiDB-lite"/>
    </source>
</evidence>
<protein>
    <submittedName>
        <fullName evidence="2">Uncharacterized protein</fullName>
    </submittedName>
</protein>
<comment type="caution">
    <text evidence="2">The sequence shown here is derived from an EMBL/GenBank/DDBJ whole genome shotgun (WGS) entry which is preliminary data.</text>
</comment>
<organism evidence="2 3">
    <name type="scientific">Eumeta variegata</name>
    <name type="common">Bagworm moth</name>
    <name type="synonym">Eumeta japonica</name>
    <dbReference type="NCBI Taxonomy" id="151549"/>
    <lineage>
        <taxon>Eukaryota</taxon>
        <taxon>Metazoa</taxon>
        <taxon>Ecdysozoa</taxon>
        <taxon>Arthropoda</taxon>
        <taxon>Hexapoda</taxon>
        <taxon>Insecta</taxon>
        <taxon>Pterygota</taxon>
        <taxon>Neoptera</taxon>
        <taxon>Endopterygota</taxon>
        <taxon>Lepidoptera</taxon>
        <taxon>Glossata</taxon>
        <taxon>Ditrysia</taxon>
        <taxon>Tineoidea</taxon>
        <taxon>Psychidae</taxon>
        <taxon>Oiketicinae</taxon>
        <taxon>Eumeta</taxon>
    </lineage>
</organism>
<dbReference type="EMBL" id="BGZK01000194">
    <property type="protein sequence ID" value="GBP27463.1"/>
    <property type="molecule type" value="Genomic_DNA"/>
</dbReference>
<name>A0A4C1ULW7_EUMVA</name>
<feature type="compositionally biased region" description="Basic and acidic residues" evidence="1">
    <location>
        <begin position="55"/>
        <end position="65"/>
    </location>
</feature>
<feature type="compositionally biased region" description="Low complexity" evidence="1">
    <location>
        <begin position="66"/>
        <end position="79"/>
    </location>
</feature>
<evidence type="ECO:0000313" key="2">
    <source>
        <dbReference type="EMBL" id="GBP27463.1"/>
    </source>
</evidence>
<gene>
    <name evidence="2" type="ORF">EVAR_14284_1</name>
</gene>
<reference evidence="2 3" key="1">
    <citation type="journal article" date="2019" name="Commun. Biol.">
        <title>The bagworm genome reveals a unique fibroin gene that provides high tensile strength.</title>
        <authorList>
            <person name="Kono N."/>
            <person name="Nakamura H."/>
            <person name="Ohtoshi R."/>
            <person name="Tomita M."/>
            <person name="Numata K."/>
            <person name="Arakawa K."/>
        </authorList>
    </citation>
    <scope>NUCLEOTIDE SEQUENCE [LARGE SCALE GENOMIC DNA]</scope>
</reference>
<keyword evidence="3" id="KW-1185">Reference proteome</keyword>
<sequence length="79" mass="8481">MGLTCPPRHLAGPVHESTACFGFVTHLGSRSESELEPEKGFSARSRSGRSPIENVQERFKYDIGSKSKSGAGLGSESRT</sequence>
<evidence type="ECO:0000313" key="3">
    <source>
        <dbReference type="Proteomes" id="UP000299102"/>
    </source>
</evidence>
<accession>A0A4C1ULW7</accession>
<dbReference type="Proteomes" id="UP000299102">
    <property type="component" value="Unassembled WGS sequence"/>
</dbReference>
<proteinExistence type="predicted"/>
<dbReference type="AlphaFoldDB" id="A0A4C1ULW7"/>